<dbReference type="InterPro" id="IPR042047">
    <property type="entry name" value="SleB_dom1"/>
</dbReference>
<evidence type="ECO:0000313" key="2">
    <source>
        <dbReference type="EMBL" id="SVB28252.1"/>
    </source>
</evidence>
<protein>
    <recommendedName>
        <fullName evidence="1">Cell wall hydrolase SleB domain-containing protein</fullName>
    </recommendedName>
</protein>
<dbReference type="EMBL" id="UINC01035597">
    <property type="protein sequence ID" value="SVB28252.1"/>
    <property type="molecule type" value="Genomic_DNA"/>
</dbReference>
<dbReference type="Gene3D" id="1.10.10.2520">
    <property type="entry name" value="Cell wall hydrolase SleB, domain 1"/>
    <property type="match status" value="1"/>
</dbReference>
<evidence type="ECO:0000259" key="1">
    <source>
        <dbReference type="Pfam" id="PF07486"/>
    </source>
</evidence>
<proteinExistence type="predicted"/>
<dbReference type="GO" id="GO:0016787">
    <property type="term" value="F:hydrolase activity"/>
    <property type="evidence" value="ECO:0007669"/>
    <property type="project" value="InterPro"/>
</dbReference>
<dbReference type="AlphaFoldDB" id="A0A382CR14"/>
<name>A0A382CR14_9ZZZZ</name>
<reference evidence="2" key="1">
    <citation type="submission" date="2018-05" db="EMBL/GenBank/DDBJ databases">
        <authorList>
            <person name="Lanie J.A."/>
            <person name="Ng W.-L."/>
            <person name="Kazmierczak K.M."/>
            <person name="Andrzejewski T.M."/>
            <person name="Davidsen T.M."/>
            <person name="Wayne K.J."/>
            <person name="Tettelin H."/>
            <person name="Glass J.I."/>
            <person name="Rusch D."/>
            <person name="Podicherti R."/>
            <person name="Tsui H.-C.T."/>
            <person name="Winkler M.E."/>
        </authorList>
    </citation>
    <scope>NUCLEOTIDE SEQUENCE</scope>
</reference>
<feature type="domain" description="Cell wall hydrolase SleB" evidence="1">
    <location>
        <begin position="95"/>
        <end position="217"/>
    </location>
</feature>
<gene>
    <name evidence="2" type="ORF">METZ01_LOCUS181106</name>
</gene>
<dbReference type="Pfam" id="PF07486">
    <property type="entry name" value="Hydrolase_2"/>
    <property type="match status" value="1"/>
</dbReference>
<sequence>MISKRVFTIVFIVYTFALGLKFTFADFNQYEYKIVNSASQLVDIAEKPAVVKVKVEIKEAVNPKPQDLVTALSIDTLESDVFCLARNVYHEARSQGTAGRIAVAMVTLNRVADLRFPDSICGVVTQGPHRPSWKDKERQIPLKNRCHFSWYCDGAKDDIKDLVRYAEIEELSRAIILNYDKIRDITDGATHYHAYYVTPEWAATKTKTTVIEDHHFYRWEKRQIDLQREKEHFSKSMKIILQKK</sequence>
<dbReference type="InterPro" id="IPR011105">
    <property type="entry name" value="Cell_wall_hydrolase_SleB"/>
</dbReference>
<organism evidence="2">
    <name type="scientific">marine metagenome</name>
    <dbReference type="NCBI Taxonomy" id="408172"/>
    <lineage>
        <taxon>unclassified sequences</taxon>
        <taxon>metagenomes</taxon>
        <taxon>ecological metagenomes</taxon>
    </lineage>
</organism>
<accession>A0A382CR14</accession>